<dbReference type="RefSeq" id="WP_183728757.1">
    <property type="nucleotide sequence ID" value="NZ_JACHBW010000017.1"/>
</dbReference>
<dbReference type="AlphaFoldDB" id="A0A7W9U1S4"/>
<dbReference type="Proteomes" id="UP000571554">
    <property type="component" value="Unassembled WGS sequence"/>
</dbReference>
<protein>
    <submittedName>
        <fullName evidence="6">Type IV secretion system protein VirB6</fullName>
    </submittedName>
</protein>
<feature type="transmembrane region" description="Helical" evidence="5">
    <location>
        <begin position="31"/>
        <end position="52"/>
    </location>
</feature>
<dbReference type="Pfam" id="PF04610">
    <property type="entry name" value="TrbL"/>
    <property type="match status" value="1"/>
</dbReference>
<feature type="transmembrane region" description="Helical" evidence="5">
    <location>
        <begin position="64"/>
        <end position="86"/>
    </location>
</feature>
<keyword evidence="3 5" id="KW-1133">Transmembrane helix</keyword>
<keyword evidence="2 5" id="KW-0812">Transmembrane</keyword>
<dbReference type="InterPro" id="IPR007688">
    <property type="entry name" value="Conjugal_tfr_TrbL/VirB6"/>
</dbReference>
<gene>
    <name evidence="6" type="ORF">F4827_005280</name>
</gene>
<keyword evidence="7" id="KW-1185">Reference proteome</keyword>
<feature type="transmembrane region" description="Helical" evidence="5">
    <location>
        <begin position="198"/>
        <end position="224"/>
    </location>
</feature>
<feature type="transmembrane region" description="Helical" evidence="5">
    <location>
        <begin position="142"/>
        <end position="166"/>
    </location>
</feature>
<evidence type="ECO:0000256" key="2">
    <source>
        <dbReference type="ARBA" id="ARBA00022692"/>
    </source>
</evidence>
<keyword evidence="4 5" id="KW-0472">Membrane</keyword>
<name>A0A7W9U1S4_9BURK</name>
<comment type="subcellular location">
    <subcellularLocation>
        <location evidence="1">Membrane</location>
        <topology evidence="1">Multi-pass membrane protein</topology>
    </subcellularLocation>
</comment>
<evidence type="ECO:0000256" key="1">
    <source>
        <dbReference type="ARBA" id="ARBA00004141"/>
    </source>
</evidence>
<proteinExistence type="predicted"/>
<reference evidence="6 7" key="1">
    <citation type="submission" date="2020-08" db="EMBL/GenBank/DDBJ databases">
        <title>Above-ground endophytic microbial communities from plants in different locations in the United States.</title>
        <authorList>
            <person name="Frank C."/>
        </authorList>
    </citation>
    <scope>NUCLEOTIDE SEQUENCE [LARGE SCALE GENOMIC DNA]</scope>
    <source>
        <strain evidence="6 7">WP4_2_2</strain>
    </source>
</reference>
<organism evidence="6 7">
    <name type="scientific">Paraburkholderia bannensis</name>
    <dbReference type="NCBI Taxonomy" id="765414"/>
    <lineage>
        <taxon>Bacteria</taxon>
        <taxon>Pseudomonadati</taxon>
        <taxon>Pseudomonadota</taxon>
        <taxon>Betaproteobacteria</taxon>
        <taxon>Burkholderiales</taxon>
        <taxon>Burkholderiaceae</taxon>
        <taxon>Paraburkholderia</taxon>
    </lineage>
</organism>
<dbReference type="GO" id="GO:0030255">
    <property type="term" value="P:protein secretion by the type IV secretion system"/>
    <property type="evidence" value="ECO:0007669"/>
    <property type="project" value="InterPro"/>
</dbReference>
<dbReference type="GO" id="GO:0016020">
    <property type="term" value="C:membrane"/>
    <property type="evidence" value="ECO:0007669"/>
    <property type="project" value="UniProtKB-SubCell"/>
</dbReference>
<evidence type="ECO:0000313" key="6">
    <source>
        <dbReference type="EMBL" id="MBB6105413.1"/>
    </source>
</evidence>
<evidence type="ECO:0000256" key="4">
    <source>
        <dbReference type="ARBA" id="ARBA00023136"/>
    </source>
</evidence>
<evidence type="ECO:0000313" key="7">
    <source>
        <dbReference type="Proteomes" id="UP000571554"/>
    </source>
</evidence>
<comment type="caution">
    <text evidence="6">The sequence shown here is derived from an EMBL/GenBank/DDBJ whole genome shotgun (WGS) entry which is preliminary data.</text>
</comment>
<accession>A0A7W9U1S4</accession>
<sequence>MTLTIFANIFTHFQAAIDAFLNAAVQRTITAMLPVVTTCLGIYFILYSWAGIRGKVQDWGNDMVFRIIKITLILSIGFSMAGYGQYVLDPVLNLPTDLTSIVTGQTADTVAGPSILDRQLSQAWSLGSDAFSRGSLLTSNGFSFFFSGIVYYGAGLIMTVYAAYLILLSKGMLTVLLAFGPIFIGCLIFDATKRFFDAWVGLIVNYVFVNVFAVTVLSFTYVAFQQYMDSMTPTSGLGSALGLLLIAIIDVLVIMGVTQVASSLAGGAPIGTGFGNWVVSSATGGASRIIARAAGQGSKWMGGKALGGAQAGARHAVGAGQAAARAATRRFRMNSVKGL</sequence>
<dbReference type="EMBL" id="JACHBW010000017">
    <property type="protein sequence ID" value="MBB6105413.1"/>
    <property type="molecule type" value="Genomic_DNA"/>
</dbReference>
<evidence type="ECO:0000256" key="3">
    <source>
        <dbReference type="ARBA" id="ARBA00022989"/>
    </source>
</evidence>
<evidence type="ECO:0000256" key="5">
    <source>
        <dbReference type="SAM" id="Phobius"/>
    </source>
</evidence>
<feature type="transmembrane region" description="Helical" evidence="5">
    <location>
        <begin position="236"/>
        <end position="257"/>
    </location>
</feature>
<feature type="transmembrane region" description="Helical" evidence="5">
    <location>
        <begin position="173"/>
        <end position="192"/>
    </location>
</feature>